<keyword evidence="3" id="KW-1185">Reference proteome</keyword>
<feature type="transmembrane region" description="Helical" evidence="1">
    <location>
        <begin position="105"/>
        <end position="125"/>
    </location>
</feature>
<reference evidence="2 3" key="1">
    <citation type="journal article" date="2011" name="Genome Res.">
        <title>Phylogeny-wide analysis of social amoeba genomes highlights ancient origins for complex intercellular communication.</title>
        <authorList>
            <person name="Heidel A.J."/>
            <person name="Lawal H.M."/>
            <person name="Felder M."/>
            <person name="Schilde C."/>
            <person name="Helps N.R."/>
            <person name="Tunggal B."/>
            <person name="Rivero F."/>
            <person name="John U."/>
            <person name="Schleicher M."/>
            <person name="Eichinger L."/>
            <person name="Platzer M."/>
            <person name="Noegel A.A."/>
            <person name="Schaap P."/>
            <person name="Gloeckner G."/>
        </authorList>
    </citation>
    <scope>NUCLEOTIDE SEQUENCE [LARGE SCALE GENOMIC DNA]</scope>
    <source>
        <strain evidence="3">ATCC 26659 / Pp 5 / PN500</strain>
    </source>
</reference>
<keyword evidence="1" id="KW-0812">Transmembrane</keyword>
<name>D3BF82_HETP5</name>
<organism evidence="2 3">
    <name type="scientific">Heterostelium pallidum (strain ATCC 26659 / Pp 5 / PN500)</name>
    <name type="common">Cellular slime mold</name>
    <name type="synonym">Polysphondylium pallidum</name>
    <dbReference type="NCBI Taxonomy" id="670386"/>
    <lineage>
        <taxon>Eukaryota</taxon>
        <taxon>Amoebozoa</taxon>
        <taxon>Evosea</taxon>
        <taxon>Eumycetozoa</taxon>
        <taxon>Dictyostelia</taxon>
        <taxon>Acytosteliales</taxon>
        <taxon>Acytosteliaceae</taxon>
        <taxon>Heterostelium</taxon>
    </lineage>
</organism>
<dbReference type="InParanoid" id="D3BF82"/>
<dbReference type="AlphaFoldDB" id="D3BF82"/>
<evidence type="ECO:0000313" key="3">
    <source>
        <dbReference type="Proteomes" id="UP000001396"/>
    </source>
</evidence>
<proteinExistence type="predicted"/>
<evidence type="ECO:0000256" key="1">
    <source>
        <dbReference type="SAM" id="Phobius"/>
    </source>
</evidence>
<accession>D3BF82</accession>
<keyword evidence="1" id="KW-1133">Transmembrane helix</keyword>
<protein>
    <submittedName>
        <fullName evidence="2">Uncharacterized protein</fullName>
    </submittedName>
</protein>
<comment type="caution">
    <text evidence="2">The sequence shown here is derived from an EMBL/GenBank/DDBJ whole genome shotgun (WGS) entry which is preliminary data.</text>
</comment>
<dbReference type="Proteomes" id="UP000001396">
    <property type="component" value="Unassembled WGS sequence"/>
</dbReference>
<sequence length="274" mass="29101">MGFFDKISSAFKRAEDKVSHAFKSAGSAISSGFHSVVDAGKSIVDTGKSAVTTVYNDAKGVVIGVNDDIKQINSTVGNTANNVINTAGGAIEGVEKTIGSLSLPLLIGAGVLGLYVIIMSASIIAKDITTNAVDSALCGAFYLLGDKVINKKELDVRKGLLSAGSNFAADSVTQWVLPHLQSDNSQFIQTTEHTLLNPVISGGLFCVGNKVLKYEDVNTYSFLQQVGSSILASYTSQPVREMIRKIREKNRKEGCTAQLNAVILINIPPVYFHA</sequence>
<dbReference type="EMBL" id="ADBJ01000031">
    <property type="protein sequence ID" value="EFA79796.1"/>
    <property type="molecule type" value="Genomic_DNA"/>
</dbReference>
<evidence type="ECO:0000313" key="2">
    <source>
        <dbReference type="EMBL" id="EFA79796.1"/>
    </source>
</evidence>
<dbReference type="GeneID" id="31362097"/>
<gene>
    <name evidence="2" type="ORF">PPL_06615</name>
</gene>
<dbReference type="RefSeq" id="XP_020431917.1">
    <property type="nucleotide sequence ID" value="XM_020577469.1"/>
</dbReference>
<keyword evidence="1" id="KW-0472">Membrane</keyword>